<evidence type="ECO:0000256" key="1">
    <source>
        <dbReference type="SAM" id="MobiDB-lite"/>
    </source>
</evidence>
<comment type="caution">
    <text evidence="2">The sequence shown here is derived from an EMBL/GenBank/DDBJ whole genome shotgun (WGS) entry which is preliminary data.</text>
</comment>
<gene>
    <name evidence="2" type="ORF">AEA09_05075</name>
</gene>
<dbReference type="Proteomes" id="UP000050668">
    <property type="component" value="Unassembled WGS sequence"/>
</dbReference>
<protein>
    <submittedName>
        <fullName evidence="2">Uncharacterized protein</fullName>
    </submittedName>
</protein>
<organism evidence="2 3">
    <name type="scientific">Lysinibacillus contaminans</name>
    <dbReference type="NCBI Taxonomy" id="1293441"/>
    <lineage>
        <taxon>Bacteria</taxon>
        <taxon>Bacillati</taxon>
        <taxon>Bacillota</taxon>
        <taxon>Bacilli</taxon>
        <taxon>Bacillales</taxon>
        <taxon>Bacillaceae</taxon>
        <taxon>Lysinibacillus</taxon>
    </lineage>
</organism>
<name>A0ABR5JZR8_9BACI</name>
<dbReference type="EMBL" id="LGRV01000003">
    <property type="protein sequence ID" value="KOS67990.1"/>
    <property type="molecule type" value="Genomic_DNA"/>
</dbReference>
<sequence>MEQLILFAIIAIVTSLFGKAKNKDQKQMPSFDKDAKQQPPVVMNAEEPKTNRPTMKTQSFEDFARTFLGDVQDETDVRKKRVKPIPVEVVEQTPSYVAPPLIPTEVPGRKMQRSSIGRMAAGKKEVRVTSTNKTFKLPTSKQSLMQAIVMAEVLGPPKAKRK</sequence>
<dbReference type="RefSeq" id="WP_053582800.1">
    <property type="nucleotide sequence ID" value="NZ_LGRV01000003.1"/>
</dbReference>
<feature type="region of interest" description="Disordered" evidence="1">
    <location>
        <begin position="23"/>
        <end position="58"/>
    </location>
</feature>
<feature type="compositionally biased region" description="Basic and acidic residues" evidence="1">
    <location>
        <begin position="23"/>
        <end position="36"/>
    </location>
</feature>
<keyword evidence="3" id="KW-1185">Reference proteome</keyword>
<evidence type="ECO:0000313" key="2">
    <source>
        <dbReference type="EMBL" id="KOS67990.1"/>
    </source>
</evidence>
<accession>A0ABR5JZR8</accession>
<reference evidence="3" key="1">
    <citation type="submission" date="2015-07" db="EMBL/GenBank/DDBJ databases">
        <title>Fjat-14205 dsm 2895.</title>
        <authorList>
            <person name="Liu B."/>
            <person name="Wang J."/>
            <person name="Zhu Y."/>
            <person name="Liu G."/>
            <person name="Chen Q."/>
            <person name="Chen Z."/>
            <person name="Lan J."/>
            <person name="Che J."/>
            <person name="Ge C."/>
            <person name="Shi H."/>
            <person name="Pan Z."/>
            <person name="Liu X."/>
        </authorList>
    </citation>
    <scope>NUCLEOTIDE SEQUENCE [LARGE SCALE GENOMIC DNA]</scope>
    <source>
        <strain evidence="3">DSM 25560</strain>
    </source>
</reference>
<proteinExistence type="predicted"/>
<evidence type="ECO:0000313" key="3">
    <source>
        <dbReference type="Proteomes" id="UP000050668"/>
    </source>
</evidence>